<gene>
    <name evidence="5" type="ORF">C480_02969</name>
</gene>
<proteinExistence type="inferred from homology"/>
<dbReference type="AlphaFoldDB" id="M0BED6"/>
<feature type="domain" description="HhH-GPD" evidence="4">
    <location>
        <begin position="41"/>
        <end position="194"/>
    </location>
</feature>
<dbReference type="InterPro" id="IPR051912">
    <property type="entry name" value="Alkylbase_DNA_Glycosylase/TA"/>
</dbReference>
<dbReference type="PANTHER" id="PTHR43003:SF5">
    <property type="entry name" value="DNA-3-METHYLADENINE GLYCOSYLASE"/>
    <property type="match status" value="1"/>
</dbReference>
<protein>
    <submittedName>
        <fullName evidence="5">HhH-GPD family protein</fullName>
    </submittedName>
</protein>
<comment type="caution">
    <text evidence="5">The sequence shown here is derived from an EMBL/GenBank/DDBJ whole genome shotgun (WGS) entry which is preliminary data.</text>
</comment>
<dbReference type="Gene3D" id="1.10.340.30">
    <property type="entry name" value="Hypothetical protein, domain 2"/>
    <property type="match status" value="1"/>
</dbReference>
<dbReference type="Pfam" id="PF00730">
    <property type="entry name" value="HhH-GPD"/>
    <property type="match status" value="1"/>
</dbReference>
<keyword evidence="2" id="KW-0227">DNA damage</keyword>
<dbReference type="GO" id="GO:0008725">
    <property type="term" value="F:DNA-3-methyladenine glycosylase activity"/>
    <property type="evidence" value="ECO:0007669"/>
    <property type="project" value="TreeGrafter"/>
</dbReference>
<dbReference type="InterPro" id="IPR011257">
    <property type="entry name" value="DNA_glycosylase"/>
</dbReference>
<dbReference type="PATRIC" id="fig|1227491.4.peg.609"/>
<dbReference type="SUPFAM" id="SSF48150">
    <property type="entry name" value="DNA-glycosylase"/>
    <property type="match status" value="1"/>
</dbReference>
<accession>M0BED6</accession>
<dbReference type="GO" id="GO:0032131">
    <property type="term" value="F:alkylated DNA binding"/>
    <property type="evidence" value="ECO:0007669"/>
    <property type="project" value="TreeGrafter"/>
</dbReference>
<evidence type="ECO:0000313" key="5">
    <source>
        <dbReference type="EMBL" id="ELZ08663.1"/>
    </source>
</evidence>
<organism evidence="5 6">
    <name type="scientific">Natrialba aegyptia DSM 13077</name>
    <dbReference type="NCBI Taxonomy" id="1227491"/>
    <lineage>
        <taxon>Archaea</taxon>
        <taxon>Methanobacteriati</taxon>
        <taxon>Methanobacteriota</taxon>
        <taxon>Stenosarchaea group</taxon>
        <taxon>Halobacteria</taxon>
        <taxon>Halobacteriales</taxon>
        <taxon>Natrialbaceae</taxon>
        <taxon>Natrialba</taxon>
    </lineage>
</organism>
<dbReference type="GO" id="GO:0006307">
    <property type="term" value="P:DNA alkylation repair"/>
    <property type="evidence" value="ECO:0007669"/>
    <property type="project" value="TreeGrafter"/>
</dbReference>
<dbReference type="PANTHER" id="PTHR43003">
    <property type="entry name" value="DNA-3-METHYLADENINE GLYCOSYLASE"/>
    <property type="match status" value="1"/>
</dbReference>
<evidence type="ECO:0000256" key="2">
    <source>
        <dbReference type="ARBA" id="ARBA00022763"/>
    </source>
</evidence>
<dbReference type="EMBL" id="AOIP01000013">
    <property type="protein sequence ID" value="ELZ08663.1"/>
    <property type="molecule type" value="Genomic_DNA"/>
</dbReference>
<dbReference type="Proteomes" id="UP000011591">
    <property type="component" value="Unassembled WGS sequence"/>
</dbReference>
<evidence type="ECO:0000259" key="4">
    <source>
        <dbReference type="SMART" id="SM00478"/>
    </source>
</evidence>
<evidence type="ECO:0000313" key="6">
    <source>
        <dbReference type="Proteomes" id="UP000011591"/>
    </source>
</evidence>
<dbReference type="CDD" id="cd00056">
    <property type="entry name" value="ENDO3c"/>
    <property type="match status" value="1"/>
</dbReference>
<sequence>MMDEAESVLRRDPVMNRLIETHDPYVEPDWTEYERLCISIINQQLSTASAAAVRERVFDHFGGELTPEAVLAAEEEPLRDAGLSRSKVSYLQNAARAFQENDYTREGLAEFSNAAVVDQLTEITGIGAWTARMYLLFVLERPDILPLGDLAVRRGIDELYGDGAELTRAEMREIAEAWRPYRSAATRYIWAEYEAESSIDVTDLVNADG</sequence>
<dbReference type="GO" id="GO:0032993">
    <property type="term" value="C:protein-DNA complex"/>
    <property type="evidence" value="ECO:0007669"/>
    <property type="project" value="TreeGrafter"/>
</dbReference>
<evidence type="ECO:0000256" key="1">
    <source>
        <dbReference type="ARBA" id="ARBA00010817"/>
    </source>
</evidence>
<dbReference type="SMART" id="SM00478">
    <property type="entry name" value="ENDO3c"/>
    <property type="match status" value="1"/>
</dbReference>
<evidence type="ECO:0000256" key="3">
    <source>
        <dbReference type="ARBA" id="ARBA00023204"/>
    </source>
</evidence>
<dbReference type="RefSeq" id="WP_006664127.1">
    <property type="nucleotide sequence ID" value="NZ_AOIP01000013.1"/>
</dbReference>
<dbReference type="FunFam" id="1.10.340.30:FF:000004">
    <property type="entry name" value="DNA-3-methyladenine glycosylase II"/>
    <property type="match status" value="1"/>
</dbReference>
<dbReference type="InterPro" id="IPR003265">
    <property type="entry name" value="HhH-GPD_domain"/>
</dbReference>
<keyword evidence="6" id="KW-1185">Reference proteome</keyword>
<reference evidence="5 6" key="1">
    <citation type="journal article" date="2014" name="PLoS Genet.">
        <title>Phylogenetically driven sequencing of extremely halophilic archaea reveals strategies for static and dynamic osmo-response.</title>
        <authorList>
            <person name="Becker E.A."/>
            <person name="Seitzer P.M."/>
            <person name="Tritt A."/>
            <person name="Larsen D."/>
            <person name="Krusor M."/>
            <person name="Yao A.I."/>
            <person name="Wu D."/>
            <person name="Madern D."/>
            <person name="Eisen J.A."/>
            <person name="Darling A.E."/>
            <person name="Facciotti M.T."/>
        </authorList>
    </citation>
    <scope>NUCLEOTIDE SEQUENCE [LARGE SCALE GENOMIC DNA]</scope>
    <source>
        <strain evidence="5 6">DSM 13077</strain>
    </source>
</reference>
<dbReference type="GO" id="GO:0006285">
    <property type="term" value="P:base-excision repair, AP site formation"/>
    <property type="evidence" value="ECO:0007669"/>
    <property type="project" value="TreeGrafter"/>
</dbReference>
<comment type="similarity">
    <text evidence="1">Belongs to the alkylbase DNA glycosidase AlkA family.</text>
</comment>
<dbReference type="Gene3D" id="1.10.1670.40">
    <property type="match status" value="1"/>
</dbReference>
<keyword evidence="3" id="KW-0234">DNA repair</keyword>
<dbReference type="GO" id="GO:0043916">
    <property type="term" value="F:DNA-7-methylguanine glycosylase activity"/>
    <property type="evidence" value="ECO:0007669"/>
    <property type="project" value="TreeGrafter"/>
</dbReference>
<name>M0BED6_9EURY</name>
<dbReference type="OrthoDB" id="8200at2157"/>